<dbReference type="InterPro" id="IPR011089">
    <property type="entry name" value="GmrSD_C"/>
</dbReference>
<keyword evidence="1" id="KW-0472">Membrane</keyword>
<dbReference type="EMBL" id="PCHH01000002">
    <property type="protein sequence ID" value="PKV04065.1"/>
    <property type="molecule type" value="Genomic_DNA"/>
</dbReference>
<evidence type="ECO:0000313" key="3">
    <source>
        <dbReference type="EMBL" id="PKV04065.1"/>
    </source>
</evidence>
<dbReference type="Pfam" id="PF07510">
    <property type="entry name" value="GmrSD_C"/>
    <property type="match status" value="1"/>
</dbReference>
<accession>A0A2N3R5L0</accession>
<evidence type="ECO:0000256" key="1">
    <source>
        <dbReference type="SAM" id="Phobius"/>
    </source>
</evidence>
<name>A0A2N3R5L0_9BIFI</name>
<dbReference type="AlphaFoldDB" id="A0A2N3R5L0"/>
<protein>
    <submittedName>
        <fullName evidence="3">Deoxyribonuclease</fullName>
    </submittedName>
</protein>
<reference evidence="3 4" key="1">
    <citation type="submission" date="2017-10" db="EMBL/GenBank/DDBJ databases">
        <title>Bifidobacterium genomics.</title>
        <authorList>
            <person name="Lugli G.A."/>
            <person name="Milani C."/>
            <person name="Mancabelli L."/>
        </authorList>
    </citation>
    <scope>NUCLEOTIDE SEQUENCE [LARGE SCALE GENOMIC DNA]</scope>
    <source>
        <strain evidence="3 4">1520B</strain>
    </source>
</reference>
<proteinExistence type="predicted"/>
<evidence type="ECO:0000259" key="2">
    <source>
        <dbReference type="Pfam" id="PF07510"/>
    </source>
</evidence>
<sequence>MSCLCCGNAVRSHKLLSPGSVFHCYLVKLYQPLLSSNTYAMICMCAPGSLIFRTIRATVERMTRRRSKHFGRNYFNSSSVAERVLILLVIAIVIGVTIGVILPRISPKFAELTGQYHATGTAAETLQKLPVNDNVSTAGYDRELFGYRETDDDGNGCDVREDVLARDLTGAKYTKLGGCKVKSGVLADPYTGKTIHFQRGQTTSSAVQIDHVVALQNAWQSGARDWSQQKRFRFGNDLYNLLAVDGPANQEKGASSAAYWLPTNGEYRCDYVARQIGVKDKYGLSVTTQEKRAMLSVLHSCPGQAIPND</sequence>
<keyword evidence="1" id="KW-0812">Transmembrane</keyword>
<dbReference type="PANTHER" id="PTHR24094">
    <property type="entry name" value="SECRETED PROTEIN"/>
    <property type="match status" value="1"/>
</dbReference>
<gene>
    <name evidence="3" type="ORF">CQR50_0977</name>
</gene>
<keyword evidence="1" id="KW-1133">Transmembrane helix</keyword>
<comment type="caution">
    <text evidence="3">The sequence shown here is derived from an EMBL/GenBank/DDBJ whole genome shotgun (WGS) entry which is preliminary data.</text>
</comment>
<feature type="transmembrane region" description="Helical" evidence="1">
    <location>
        <begin position="39"/>
        <end position="59"/>
    </location>
</feature>
<feature type="domain" description="GmrSD restriction endonucleases C-terminal" evidence="2">
    <location>
        <begin position="159"/>
        <end position="296"/>
    </location>
</feature>
<organism evidence="3 4">
    <name type="scientific">Bifidobacterium pseudolongum subsp. globosum</name>
    <dbReference type="NCBI Taxonomy" id="1690"/>
    <lineage>
        <taxon>Bacteria</taxon>
        <taxon>Bacillati</taxon>
        <taxon>Actinomycetota</taxon>
        <taxon>Actinomycetes</taxon>
        <taxon>Bifidobacteriales</taxon>
        <taxon>Bifidobacteriaceae</taxon>
        <taxon>Bifidobacterium</taxon>
    </lineage>
</organism>
<feature type="transmembrane region" description="Helical" evidence="1">
    <location>
        <begin position="80"/>
        <end position="102"/>
    </location>
</feature>
<dbReference type="Proteomes" id="UP000233762">
    <property type="component" value="Unassembled WGS sequence"/>
</dbReference>
<evidence type="ECO:0000313" key="4">
    <source>
        <dbReference type="Proteomes" id="UP000233762"/>
    </source>
</evidence>
<dbReference type="PANTHER" id="PTHR24094:SF15">
    <property type="entry name" value="AMP-DEPENDENT SYNTHETASE_LIGASE DOMAIN-CONTAINING PROTEIN-RELATED"/>
    <property type="match status" value="1"/>
</dbReference>